<feature type="modified residue" description="N6-(pyridoxal phosphate)lysine" evidence="12 13">
    <location>
        <position position="101"/>
    </location>
</feature>
<evidence type="ECO:0000256" key="7">
    <source>
        <dbReference type="ARBA" id="ARBA00022842"/>
    </source>
</evidence>
<comment type="catalytic activity">
    <reaction evidence="12">
        <text>L-arginine + H(+) = agmatine + CO2</text>
        <dbReference type="Rhea" id="RHEA:17641"/>
        <dbReference type="ChEBI" id="CHEBI:15378"/>
        <dbReference type="ChEBI" id="CHEBI:16526"/>
        <dbReference type="ChEBI" id="CHEBI:32682"/>
        <dbReference type="ChEBI" id="CHEBI:58145"/>
        <dbReference type="EC" id="4.1.1.19"/>
    </reaction>
</comment>
<dbReference type="PIRSF" id="PIRSF001336">
    <property type="entry name" value="Arg_decrbxlase"/>
    <property type="match status" value="1"/>
</dbReference>
<evidence type="ECO:0000259" key="16">
    <source>
        <dbReference type="Pfam" id="PF17810"/>
    </source>
</evidence>
<dbReference type="Gene3D" id="3.20.20.10">
    <property type="entry name" value="Alanine racemase"/>
    <property type="match status" value="1"/>
</dbReference>
<dbReference type="InterPro" id="IPR041128">
    <property type="entry name" value="Arg_decarbox_C"/>
</dbReference>
<dbReference type="GO" id="GO:0046872">
    <property type="term" value="F:metal ion binding"/>
    <property type="evidence" value="ECO:0007669"/>
    <property type="project" value="UniProtKB-KW"/>
</dbReference>
<dbReference type="Gene3D" id="1.10.287.3440">
    <property type="match status" value="1"/>
</dbReference>
<evidence type="ECO:0000256" key="4">
    <source>
        <dbReference type="ARBA" id="ARBA00008357"/>
    </source>
</evidence>
<evidence type="ECO:0000256" key="6">
    <source>
        <dbReference type="ARBA" id="ARBA00022793"/>
    </source>
</evidence>
<dbReference type="OrthoDB" id="9802658at2"/>
<dbReference type="PRINTS" id="PR01179">
    <property type="entry name" value="ODADCRBXLASE"/>
</dbReference>
<name>A0A251XA93_9GAMM</name>
<dbReference type="SUPFAM" id="SSF50621">
    <property type="entry name" value="Alanine racemase C-terminal domain-like"/>
    <property type="match status" value="1"/>
</dbReference>
<dbReference type="Gene3D" id="1.20.58.930">
    <property type="match status" value="1"/>
</dbReference>
<dbReference type="PANTHER" id="PTHR43295:SF9">
    <property type="entry name" value="BIOSYNTHETIC ARGININE DECARBOXYLASE"/>
    <property type="match status" value="1"/>
</dbReference>
<dbReference type="PROSITE" id="PS00878">
    <property type="entry name" value="ODR_DC_2_1"/>
    <property type="match status" value="1"/>
</dbReference>
<organism evidence="18 19">
    <name type="scientific">Thioflexithrix psekupsensis</name>
    <dbReference type="NCBI Taxonomy" id="1570016"/>
    <lineage>
        <taxon>Bacteria</taxon>
        <taxon>Pseudomonadati</taxon>
        <taxon>Pseudomonadota</taxon>
        <taxon>Gammaproteobacteria</taxon>
        <taxon>Thiotrichales</taxon>
        <taxon>Thioflexithrix</taxon>
    </lineage>
</organism>
<keyword evidence="6 12" id="KW-0210">Decarboxylase</keyword>
<evidence type="ECO:0000259" key="17">
    <source>
        <dbReference type="Pfam" id="PF17944"/>
    </source>
</evidence>
<dbReference type="GO" id="GO:0033388">
    <property type="term" value="P:putrescine biosynthetic process from arginine"/>
    <property type="evidence" value="ECO:0007669"/>
    <property type="project" value="TreeGrafter"/>
</dbReference>
<evidence type="ECO:0000256" key="5">
    <source>
        <dbReference type="ARBA" id="ARBA00022723"/>
    </source>
</evidence>
<dbReference type="UniPathway" id="UPA00186">
    <property type="reaction ID" value="UER00284"/>
</dbReference>
<evidence type="ECO:0000313" key="18">
    <source>
        <dbReference type="EMBL" id="OUD15352.1"/>
    </source>
</evidence>
<evidence type="ECO:0000256" key="13">
    <source>
        <dbReference type="PIRSR" id="PIRSR001336-50"/>
    </source>
</evidence>
<keyword evidence="10 12" id="KW-0620">Polyamine biosynthesis</keyword>
<comment type="function">
    <text evidence="3 12">Catalyzes the biosynthesis of agmatine from arginine.</text>
</comment>
<dbReference type="EC" id="4.1.1.19" evidence="12"/>
<evidence type="ECO:0000256" key="3">
    <source>
        <dbReference type="ARBA" id="ARBA00002257"/>
    </source>
</evidence>
<keyword evidence="19" id="KW-1185">Reference proteome</keyword>
<dbReference type="InterPro" id="IPR022653">
    <property type="entry name" value="De-COase2_pyr-phos_BS"/>
</dbReference>
<keyword evidence="11 12" id="KW-0456">Lyase</keyword>
<dbReference type="InterPro" id="IPR002985">
    <property type="entry name" value="Arg_decrbxlase"/>
</dbReference>
<dbReference type="InterPro" id="IPR009006">
    <property type="entry name" value="Ala_racemase/Decarboxylase_C"/>
</dbReference>
<dbReference type="InterPro" id="IPR040634">
    <property type="entry name" value="Arg_decarb_HB"/>
</dbReference>
<dbReference type="GO" id="GO:0008295">
    <property type="term" value="P:spermidine biosynthetic process"/>
    <property type="evidence" value="ECO:0007669"/>
    <property type="project" value="UniProtKB-UniRule"/>
</dbReference>
<comment type="caution">
    <text evidence="18">The sequence shown here is derived from an EMBL/GenBank/DDBJ whole genome shotgun (WGS) entry which is preliminary data.</text>
</comment>
<feature type="domain" description="Orn/DAP/Arg decarboxylase 2 N-terminal" evidence="15">
    <location>
        <begin position="86"/>
        <end position="342"/>
    </location>
</feature>
<dbReference type="InterPro" id="IPR022657">
    <property type="entry name" value="De-COase2_CS"/>
</dbReference>
<evidence type="ECO:0000256" key="8">
    <source>
        <dbReference type="ARBA" id="ARBA00022898"/>
    </source>
</evidence>
<dbReference type="InterPro" id="IPR000183">
    <property type="entry name" value="Orn/DAP/Arg_de-COase"/>
</dbReference>
<dbReference type="FunFam" id="3.20.20.10:FF:000001">
    <property type="entry name" value="Biosynthetic arginine decarboxylase"/>
    <property type="match status" value="1"/>
</dbReference>
<dbReference type="Pfam" id="PF17944">
    <property type="entry name" value="Arg_decarbox_C"/>
    <property type="match status" value="1"/>
</dbReference>
<dbReference type="SUPFAM" id="SSF51419">
    <property type="entry name" value="PLP-binding barrel"/>
    <property type="match status" value="1"/>
</dbReference>
<dbReference type="Pfam" id="PF17810">
    <property type="entry name" value="Arg_decarb_HB"/>
    <property type="match status" value="1"/>
</dbReference>
<accession>A0A251XA93</accession>
<keyword evidence="8 12" id="KW-0663">Pyridoxal phosphate</keyword>
<evidence type="ECO:0000256" key="12">
    <source>
        <dbReference type="HAMAP-Rule" id="MF_01417"/>
    </source>
</evidence>
<dbReference type="EMBL" id="MSLT01000006">
    <property type="protein sequence ID" value="OUD15352.1"/>
    <property type="molecule type" value="Genomic_DNA"/>
</dbReference>
<dbReference type="GO" id="GO:0006527">
    <property type="term" value="P:L-arginine catabolic process"/>
    <property type="evidence" value="ECO:0007669"/>
    <property type="project" value="InterPro"/>
</dbReference>
<feature type="domain" description="Arginine decarboxylase C-terminal helical" evidence="17">
    <location>
        <begin position="578"/>
        <end position="628"/>
    </location>
</feature>
<comment type="similarity">
    <text evidence="4 12">Belongs to the Orn/Lys/Arg decarboxylase class-II family. SpeA subfamily.</text>
</comment>
<dbReference type="PANTHER" id="PTHR43295">
    <property type="entry name" value="ARGININE DECARBOXYLASE"/>
    <property type="match status" value="1"/>
</dbReference>
<evidence type="ECO:0000256" key="9">
    <source>
        <dbReference type="ARBA" id="ARBA00023066"/>
    </source>
</evidence>
<gene>
    <name evidence="12" type="primary">speA</name>
    <name evidence="18" type="ORF">TPSD3_02140</name>
</gene>
<proteinExistence type="inferred from homology"/>
<evidence type="ECO:0000256" key="14">
    <source>
        <dbReference type="PIRSR" id="PIRSR600183-50"/>
    </source>
</evidence>
<keyword evidence="9 12" id="KW-0745">Spermidine biosynthesis</keyword>
<dbReference type="RefSeq" id="WP_086486945.1">
    <property type="nucleotide sequence ID" value="NZ_MSLT01000006.1"/>
</dbReference>
<dbReference type="CDD" id="cd06830">
    <property type="entry name" value="PLPDE_III_ADC"/>
    <property type="match status" value="1"/>
</dbReference>
<dbReference type="PROSITE" id="PS00879">
    <property type="entry name" value="ODR_DC_2_2"/>
    <property type="match status" value="1"/>
</dbReference>
<comment type="cofactor">
    <cofactor evidence="2 12">
        <name>Mg(2+)</name>
        <dbReference type="ChEBI" id="CHEBI:18420"/>
    </cofactor>
</comment>
<dbReference type="PRINTS" id="PR01180">
    <property type="entry name" value="ARGDCRBXLASE"/>
</dbReference>
<feature type="active site" description="Proton donor" evidence="14">
    <location>
        <position position="500"/>
    </location>
</feature>
<sequence>MSECTWNYEKSRALYHLEYWGGGYFDINAEGEMIVYPKPGKQAINLQELAQSFAAHGLSLPVLVRFPDILHHRIQLLCEAFDEAMHAENYSARYTAVYPIKVNQQHHVVEEILHAGRDRVGLEAGSKSELMAVLALAPANGGTVICNGYKDREYIRLALIGQQLGMKPCLVIEKLSEVNLIIEESRNLGIRPRLGIRIRMASVGRGLWEDTGGEKAKFGLSAAQILQLIEHLKSVDLLSCLHLMHFHLGSQIGNVRDIQKAIREAGRYYAELRTLGVEINTLDVGGGLGVDYDGSRSRNSFSINYNVREYARVIVHEFNKICTQANLPFPDIITESGRAMTAHHAVLITNVIDTELAPGVQDPTPVDEQQPEILQSLWQGLNRLNQRSALEIYYDACYSLTEAHTEFAQGHLSLAQRAHAEQLYHITCQKVQVALQSKARLHREASDELSEKLADKFFCNFSLFQSVPDAWGIKQVFPIMPLHRLNERPSRRAKIQDLTCDSDGQFRHYVDSEGIGTSLPVHLPDNDQPYLLGIFLVGAYQEILGDMHNLFGDTFSVNVHLTDDGGYELVEPVEGDTVQKLLQYVNIDTDQVRNIYRKRLQAAKHLTAEQRLSYSRELDAGLMGYSYLEEH</sequence>
<dbReference type="AlphaFoldDB" id="A0A251XA93"/>
<dbReference type="Pfam" id="PF02784">
    <property type="entry name" value="Orn_Arg_deC_N"/>
    <property type="match status" value="1"/>
</dbReference>
<comment type="cofactor">
    <cofactor evidence="1 12 13">
        <name>pyridoxal 5'-phosphate</name>
        <dbReference type="ChEBI" id="CHEBI:597326"/>
    </cofactor>
</comment>
<comment type="pathway">
    <text evidence="12">Amine and polyamine biosynthesis; agmatine biosynthesis; agmatine from L-arginine: step 1/1.</text>
</comment>
<dbReference type="NCBIfam" id="TIGR01273">
    <property type="entry name" value="speA"/>
    <property type="match status" value="1"/>
</dbReference>
<feature type="binding site" evidence="12">
    <location>
        <begin position="282"/>
        <end position="292"/>
    </location>
    <ligand>
        <name>substrate</name>
    </ligand>
</feature>
<keyword evidence="5 12" id="KW-0479">Metal-binding</keyword>
<evidence type="ECO:0000256" key="1">
    <source>
        <dbReference type="ARBA" id="ARBA00001933"/>
    </source>
</evidence>
<evidence type="ECO:0000259" key="15">
    <source>
        <dbReference type="Pfam" id="PF02784"/>
    </source>
</evidence>
<evidence type="ECO:0000256" key="11">
    <source>
        <dbReference type="ARBA" id="ARBA00023239"/>
    </source>
</evidence>
<evidence type="ECO:0000256" key="10">
    <source>
        <dbReference type="ARBA" id="ARBA00023115"/>
    </source>
</evidence>
<evidence type="ECO:0000313" key="19">
    <source>
        <dbReference type="Proteomes" id="UP000194798"/>
    </source>
</evidence>
<dbReference type="HAMAP" id="MF_01417">
    <property type="entry name" value="SpeA"/>
    <property type="match status" value="1"/>
</dbReference>
<reference evidence="18 19" key="1">
    <citation type="submission" date="2016-12" db="EMBL/GenBank/DDBJ databases">
        <title>Thioflexothrix psekupsii D3 genome sequencing and assembly.</title>
        <authorList>
            <person name="Fomenkov A."/>
            <person name="Vincze T."/>
            <person name="Grabovich M."/>
            <person name="Anton B.P."/>
            <person name="Dubinina G."/>
            <person name="Orlova M."/>
            <person name="Belousova E."/>
            <person name="Roberts R.J."/>
        </authorList>
    </citation>
    <scope>NUCLEOTIDE SEQUENCE [LARGE SCALE GENOMIC DNA]</scope>
    <source>
        <strain evidence="18">D3</strain>
    </source>
</reference>
<evidence type="ECO:0000256" key="2">
    <source>
        <dbReference type="ARBA" id="ARBA00001946"/>
    </source>
</evidence>
<keyword evidence="7 12" id="KW-0460">Magnesium</keyword>
<dbReference type="InterPro" id="IPR029066">
    <property type="entry name" value="PLP-binding_barrel"/>
</dbReference>
<dbReference type="InterPro" id="IPR022644">
    <property type="entry name" value="De-COase2_N"/>
</dbReference>
<dbReference type="Proteomes" id="UP000194798">
    <property type="component" value="Unassembled WGS sequence"/>
</dbReference>
<dbReference type="GO" id="GO:0008792">
    <property type="term" value="F:arginine decarboxylase activity"/>
    <property type="evidence" value="ECO:0007669"/>
    <property type="project" value="UniProtKB-UniRule"/>
</dbReference>
<feature type="domain" description="Arginine decarboxylase helical bundle" evidence="16">
    <location>
        <begin position="367"/>
        <end position="449"/>
    </location>
</feature>
<protein>
    <recommendedName>
        <fullName evidence="12">Biosynthetic arginine decarboxylase</fullName>
        <shortName evidence="12">ADC</shortName>
        <ecNumber evidence="12">4.1.1.19</ecNumber>
    </recommendedName>
</protein>
<dbReference type="Gene3D" id="2.40.37.10">
    <property type="entry name" value="Lyase, Ornithine Decarboxylase, Chain A, domain 1"/>
    <property type="match status" value="1"/>
</dbReference>
<dbReference type="NCBIfam" id="NF003763">
    <property type="entry name" value="PRK05354.1"/>
    <property type="match status" value="1"/>
</dbReference>